<keyword evidence="2" id="KW-0472">Membrane</keyword>
<protein>
    <recommendedName>
        <fullName evidence="3">DUF6777 domain-containing protein</fullName>
    </recommendedName>
</protein>
<dbReference type="Proteomes" id="UP000248039">
    <property type="component" value="Unassembled WGS sequence"/>
</dbReference>
<reference evidence="4 5" key="1">
    <citation type="submission" date="2018-03" db="EMBL/GenBank/DDBJ databases">
        <title>Bioinformatic expansion and discovery of thiopeptide antibiotics.</title>
        <authorList>
            <person name="Schwalen C.J."/>
            <person name="Hudson G.A."/>
            <person name="Mitchell D.A."/>
        </authorList>
    </citation>
    <scope>NUCLEOTIDE SEQUENCE [LARGE SCALE GENOMIC DNA]</scope>
    <source>
        <strain evidence="4 5">ATCC 21389</strain>
    </source>
</reference>
<keyword evidence="2" id="KW-0812">Transmembrane</keyword>
<name>A0A2V4N1X7_9ACTN</name>
<sequence>MVGGGQPWWRRRRVLALVGGGLVLVGGLTVLLVARQPNGNHPSVAVASPSGAPSVTLQAAAAPGQDPYTGSVAASTPTSTTATATASASTPVNGGGTVDGAAVGLYGGSLHNTSCNVDQLSSFLTTHADKGKAWAGVEGIDPATIPDYLKSLTSALLRVDTRVTNHGFANGAATSFQSVLQAGSAVLVDSHGVPRVRCACGNPLTPPLADAAQPAYAGAAWPGFQPQKVVTVRPADAPTAELVMVDQDSGTYFTRPVGSGGGTDQATTPAATGSGGSHSASASSGASSSSSAGGSAPASSPSSGKSPSAGASSGGASSASHAASSSASHASVSSPAAPLSP</sequence>
<feature type="region of interest" description="Disordered" evidence="1">
    <location>
        <begin position="253"/>
        <end position="341"/>
    </location>
</feature>
<feature type="region of interest" description="Disordered" evidence="1">
    <location>
        <begin position="57"/>
        <end position="76"/>
    </location>
</feature>
<dbReference type="InterPro" id="IPR046704">
    <property type="entry name" value="DUF6777"/>
</dbReference>
<dbReference type="Pfam" id="PF20568">
    <property type="entry name" value="DUF6777"/>
    <property type="match status" value="1"/>
</dbReference>
<feature type="compositionally biased region" description="Low complexity" evidence="1">
    <location>
        <begin position="266"/>
        <end position="341"/>
    </location>
</feature>
<comment type="caution">
    <text evidence="4">The sequence shown here is derived from an EMBL/GenBank/DDBJ whole genome shotgun (WGS) entry which is preliminary data.</text>
</comment>
<organism evidence="4 5">
    <name type="scientific">Streptomyces tateyamensis</name>
    <dbReference type="NCBI Taxonomy" id="565073"/>
    <lineage>
        <taxon>Bacteria</taxon>
        <taxon>Bacillati</taxon>
        <taxon>Actinomycetota</taxon>
        <taxon>Actinomycetes</taxon>
        <taxon>Kitasatosporales</taxon>
        <taxon>Streptomycetaceae</taxon>
        <taxon>Streptomyces</taxon>
    </lineage>
</organism>
<keyword evidence="2" id="KW-1133">Transmembrane helix</keyword>
<feature type="domain" description="DUF6777" evidence="3">
    <location>
        <begin position="97"/>
        <end position="258"/>
    </location>
</feature>
<accession>A0A2V4N1X7</accession>
<evidence type="ECO:0000313" key="5">
    <source>
        <dbReference type="Proteomes" id="UP000248039"/>
    </source>
</evidence>
<gene>
    <name evidence="4" type="ORF">C7C46_27955</name>
</gene>
<proteinExistence type="predicted"/>
<evidence type="ECO:0000259" key="3">
    <source>
        <dbReference type="Pfam" id="PF20568"/>
    </source>
</evidence>
<evidence type="ECO:0000313" key="4">
    <source>
        <dbReference type="EMBL" id="PYC69526.1"/>
    </source>
</evidence>
<dbReference type="AlphaFoldDB" id="A0A2V4N1X7"/>
<feature type="transmembrane region" description="Helical" evidence="2">
    <location>
        <begin position="14"/>
        <end position="34"/>
    </location>
</feature>
<evidence type="ECO:0000256" key="2">
    <source>
        <dbReference type="SAM" id="Phobius"/>
    </source>
</evidence>
<evidence type="ECO:0000256" key="1">
    <source>
        <dbReference type="SAM" id="MobiDB-lite"/>
    </source>
</evidence>
<keyword evidence="5" id="KW-1185">Reference proteome</keyword>
<dbReference type="EMBL" id="PYBW01000128">
    <property type="protein sequence ID" value="PYC69526.1"/>
    <property type="molecule type" value="Genomic_DNA"/>
</dbReference>